<gene>
    <name evidence="3" type="ORF">SAMN04487966_106115</name>
</gene>
<organism evidence="3 4">
    <name type="scientific">Micrococcus terreus</name>
    <dbReference type="NCBI Taxonomy" id="574650"/>
    <lineage>
        <taxon>Bacteria</taxon>
        <taxon>Bacillati</taxon>
        <taxon>Actinomycetota</taxon>
        <taxon>Actinomycetes</taxon>
        <taxon>Micrococcales</taxon>
        <taxon>Micrococcaceae</taxon>
        <taxon>Micrococcus</taxon>
    </lineage>
</organism>
<feature type="transmembrane region" description="Helical" evidence="2">
    <location>
        <begin position="64"/>
        <end position="84"/>
    </location>
</feature>
<dbReference type="STRING" id="574650.SAMN04487966_106115"/>
<evidence type="ECO:0000313" key="4">
    <source>
        <dbReference type="Proteomes" id="UP000198881"/>
    </source>
</evidence>
<dbReference type="OrthoDB" id="4928386at2"/>
<feature type="transmembrane region" description="Helical" evidence="2">
    <location>
        <begin position="133"/>
        <end position="151"/>
    </location>
</feature>
<keyword evidence="4" id="KW-1185">Reference proteome</keyword>
<dbReference type="Proteomes" id="UP000198881">
    <property type="component" value="Unassembled WGS sequence"/>
</dbReference>
<feature type="transmembrane region" description="Helical" evidence="2">
    <location>
        <begin position="158"/>
        <end position="178"/>
    </location>
</feature>
<accession>A0A1I7MMT1</accession>
<dbReference type="RefSeq" id="WP_091697353.1">
    <property type="nucleotide sequence ID" value="NZ_FPCG01000006.1"/>
</dbReference>
<keyword evidence="2" id="KW-0472">Membrane</keyword>
<keyword evidence="2" id="KW-1133">Transmembrane helix</keyword>
<proteinExistence type="predicted"/>
<dbReference type="AlphaFoldDB" id="A0A1I7MMT1"/>
<feature type="transmembrane region" description="Helical" evidence="2">
    <location>
        <begin position="190"/>
        <end position="215"/>
    </location>
</feature>
<name>A0A1I7MMT1_9MICC</name>
<reference evidence="3 4" key="1">
    <citation type="submission" date="2016-10" db="EMBL/GenBank/DDBJ databases">
        <authorList>
            <person name="de Groot N.N."/>
        </authorList>
    </citation>
    <scope>NUCLEOTIDE SEQUENCE [LARGE SCALE GENOMIC DNA]</scope>
    <source>
        <strain evidence="3 4">CGMCC 1.7054</strain>
    </source>
</reference>
<evidence type="ECO:0000256" key="1">
    <source>
        <dbReference type="SAM" id="MobiDB-lite"/>
    </source>
</evidence>
<protein>
    <submittedName>
        <fullName evidence="3">Uncharacterized protein</fullName>
    </submittedName>
</protein>
<dbReference type="EMBL" id="FPCG01000006">
    <property type="protein sequence ID" value="SFV23234.1"/>
    <property type="molecule type" value="Genomic_DNA"/>
</dbReference>
<keyword evidence="2" id="KW-0812">Transmembrane</keyword>
<sequence>MSKNKKKRSGSSSAARTQRQALETAQGGAPSSSPAPVKHPGVSVSRAKADLAAAGQQEGNPTMLVIALLVSTAFMFAYLHLLVLQQMTQLSGGLAMPDSMMFGYDSGYIVQLAGAMDADALGQLNWVHKTAGIIFPLMFGLSVLVVALWSLPRGTGRTLTIVAGLLFAVVDIGENVAIEAALAAGGEGAGLAATLTVVRWILLIVLTVWMTLMLVGRWRRSVRERQDRPVTA</sequence>
<feature type="compositionally biased region" description="Polar residues" evidence="1">
    <location>
        <begin position="14"/>
        <end position="34"/>
    </location>
</feature>
<evidence type="ECO:0000256" key="2">
    <source>
        <dbReference type="SAM" id="Phobius"/>
    </source>
</evidence>
<feature type="region of interest" description="Disordered" evidence="1">
    <location>
        <begin position="1"/>
        <end position="41"/>
    </location>
</feature>
<evidence type="ECO:0000313" key="3">
    <source>
        <dbReference type="EMBL" id="SFV23234.1"/>
    </source>
</evidence>